<keyword evidence="2" id="KW-1185">Reference proteome</keyword>
<dbReference type="RefSeq" id="WP_101289979.1">
    <property type="nucleotide sequence ID" value="NZ_FOUQ01000004.1"/>
</dbReference>
<sequence>MSASPPEKVVLGIDAAWTATNPSGVALASKTGSGWRLIAAASSFEEFVGLAGGTEISPPALIAAGTCLAGQSPDLIAVDMPMMDVPILARRAADNAVNRAYSGRSAGTHSPTLDRPGAVGRALEAGLSAAGYPLATLDIRPPCRIEIYPHPALIEITGATRRLEYKISRTGRYWPGLPLTERRLRLFKVWEAIVTALDDMLPGSAAALSLPSAEARGRTLKAFEDRLDAVVAALVGAMALDGRAQPYGDATSAVWVPKARDRPAEQVTTPRRV</sequence>
<dbReference type="Proteomes" id="UP000233491">
    <property type="component" value="Unassembled WGS sequence"/>
</dbReference>
<proteinExistence type="predicted"/>
<name>A0A1I4SU07_9HYPH</name>
<dbReference type="EMBL" id="PJNW01000011">
    <property type="protein sequence ID" value="PKR88526.1"/>
    <property type="molecule type" value="Genomic_DNA"/>
</dbReference>
<dbReference type="AlphaFoldDB" id="A0A1I4SU07"/>
<protein>
    <submittedName>
        <fullName evidence="1">DUF429 domain-containing protein</fullName>
    </submittedName>
</protein>
<dbReference type="PIRSF" id="PIRSF018008">
    <property type="entry name" value="UCP018008"/>
    <property type="match status" value="1"/>
</dbReference>
<gene>
    <name evidence="1" type="ORF">CXZ10_14080</name>
</gene>
<dbReference type="OrthoDB" id="9801824at2"/>
<organism evidence="1 2">
    <name type="scientific">Pleomorphomonas diazotrophica</name>
    <dbReference type="NCBI Taxonomy" id="1166257"/>
    <lineage>
        <taxon>Bacteria</taxon>
        <taxon>Pseudomonadati</taxon>
        <taxon>Pseudomonadota</taxon>
        <taxon>Alphaproteobacteria</taxon>
        <taxon>Hyphomicrobiales</taxon>
        <taxon>Pleomorphomonadaceae</taxon>
        <taxon>Pleomorphomonas</taxon>
    </lineage>
</organism>
<comment type="caution">
    <text evidence="1">The sequence shown here is derived from an EMBL/GenBank/DDBJ whole genome shotgun (WGS) entry which is preliminary data.</text>
</comment>
<dbReference type="InterPro" id="IPR008306">
    <property type="entry name" value="UCP018008"/>
</dbReference>
<accession>A0A1I4SU07</accession>
<evidence type="ECO:0000313" key="2">
    <source>
        <dbReference type="Proteomes" id="UP000233491"/>
    </source>
</evidence>
<reference evidence="1 2" key="1">
    <citation type="submission" date="2017-12" db="EMBL/GenBank/DDBJ databases">
        <title>Anaerobic carbon monoxide metabolism by Pleomorphomonas carboxyditropha sp. nov., a new mesophilic hydrogenogenic carboxidotroph.</title>
        <authorList>
            <person name="Esquivel-Elizondo S."/>
            <person name="Krajmalnik-Brown R."/>
        </authorList>
    </citation>
    <scope>NUCLEOTIDE SEQUENCE [LARGE SCALE GENOMIC DNA]</scope>
    <source>
        <strain evidence="1 2">R5-392</strain>
    </source>
</reference>
<evidence type="ECO:0000313" key="1">
    <source>
        <dbReference type="EMBL" id="PKR88526.1"/>
    </source>
</evidence>
<dbReference type="InterPro" id="IPR007362">
    <property type="entry name" value="DUF429"/>
</dbReference>
<dbReference type="Pfam" id="PF04250">
    <property type="entry name" value="DUF429"/>
    <property type="match status" value="1"/>
</dbReference>